<accession>A0A831RNM0</accession>
<sequence>MVRETGMVEWLLYRLQRTIAFLRLLLSRFIADQGLLNAGSLTYTTLLSLVPLMAVTLAIFSAFPVSELVVQEIQDFVFRNFVPASGEVVQRYLQEFSSKASHLSGVGFAFLVLVAVMMMINIDHAINAIWKVRRKRSHLAMFLMYWAILTLGPLLIGVSMAATSFLVSMPLLAETQANRELRGQLLALMPLLSSMVAFTLLYTIVPNRRVPFRHALAGGILAALLFELAKRGFAFYLTNFPTYEAIYGALAVIPIFLVWIYLSWVVALLGAEFSYCLSVFRDLGWHGREGEGGDFLLAYRVLRELWWAQQGGRTLSAEQLALRLGHVPEERLERLLEQLEQASLVLLSEDEEWALARDLNHFTLLDLYQARPFVLPSPTLLVRSRAEADRALKRILERLDQDMARNMGVALAVLYLEEQD</sequence>
<dbReference type="EMBL" id="DRKP01000076">
    <property type="protein sequence ID" value="HEB96149.1"/>
    <property type="molecule type" value="Genomic_DNA"/>
</dbReference>
<dbReference type="PANTHER" id="PTHR30213:SF0">
    <property type="entry name" value="UPF0761 MEMBRANE PROTEIN YIHY"/>
    <property type="match status" value="1"/>
</dbReference>
<feature type="transmembrane region" description="Helical" evidence="7">
    <location>
        <begin position="43"/>
        <end position="63"/>
    </location>
</feature>
<dbReference type="InterPro" id="IPR036388">
    <property type="entry name" value="WH-like_DNA-bd_sf"/>
</dbReference>
<dbReference type="GO" id="GO:0005886">
    <property type="term" value="C:plasma membrane"/>
    <property type="evidence" value="ECO:0007669"/>
    <property type="project" value="UniProtKB-SubCell"/>
</dbReference>
<feature type="transmembrane region" description="Helical" evidence="7">
    <location>
        <begin position="143"/>
        <end position="167"/>
    </location>
</feature>
<feature type="transmembrane region" description="Helical" evidence="7">
    <location>
        <begin position="212"/>
        <end position="233"/>
    </location>
</feature>
<evidence type="ECO:0000256" key="7">
    <source>
        <dbReference type="HAMAP-Rule" id="MF_00672"/>
    </source>
</evidence>
<feature type="transmembrane region" description="Helical" evidence="7">
    <location>
        <begin position="187"/>
        <end position="205"/>
    </location>
</feature>
<comment type="caution">
    <text evidence="8">The sequence shown here is derived from an EMBL/GenBank/DDBJ whole genome shotgun (WGS) entry which is preliminary data.</text>
</comment>
<dbReference type="HAMAP" id="MF_00672">
    <property type="entry name" value="UPF0761"/>
    <property type="match status" value="1"/>
</dbReference>
<feature type="transmembrane region" description="Helical" evidence="7">
    <location>
        <begin position="102"/>
        <end position="122"/>
    </location>
</feature>
<evidence type="ECO:0000256" key="3">
    <source>
        <dbReference type="ARBA" id="ARBA00022519"/>
    </source>
</evidence>
<keyword evidence="4 7" id="KW-0812">Transmembrane</keyword>
<dbReference type="InterPro" id="IPR023679">
    <property type="entry name" value="UPF0761_bac"/>
</dbReference>
<name>A0A831RNM0_9GAMM</name>
<protein>
    <recommendedName>
        <fullName evidence="7">UPF0761 membrane protein ENI96_06940</fullName>
    </recommendedName>
</protein>
<evidence type="ECO:0000256" key="5">
    <source>
        <dbReference type="ARBA" id="ARBA00022989"/>
    </source>
</evidence>
<keyword evidence="5 7" id="KW-1133">Transmembrane helix</keyword>
<dbReference type="PANTHER" id="PTHR30213">
    <property type="entry name" value="INNER MEMBRANE PROTEIN YHJD"/>
    <property type="match status" value="1"/>
</dbReference>
<organism evidence="8">
    <name type="scientific">Sedimenticola thiotaurini</name>
    <dbReference type="NCBI Taxonomy" id="1543721"/>
    <lineage>
        <taxon>Bacteria</taxon>
        <taxon>Pseudomonadati</taxon>
        <taxon>Pseudomonadota</taxon>
        <taxon>Gammaproteobacteria</taxon>
        <taxon>Chromatiales</taxon>
        <taxon>Sedimenticolaceae</taxon>
        <taxon>Sedimenticola</taxon>
    </lineage>
</organism>
<evidence type="ECO:0000313" key="8">
    <source>
        <dbReference type="EMBL" id="HEB96149.1"/>
    </source>
</evidence>
<evidence type="ECO:0000256" key="4">
    <source>
        <dbReference type="ARBA" id="ARBA00022692"/>
    </source>
</evidence>
<gene>
    <name evidence="8" type="ORF">ENI96_06940</name>
</gene>
<dbReference type="AlphaFoldDB" id="A0A831RNM0"/>
<reference evidence="8" key="1">
    <citation type="journal article" date="2020" name="mSystems">
        <title>Genome- and Community-Level Interaction Insights into Carbon Utilization and Element Cycling Functions of Hydrothermarchaeota in Hydrothermal Sediment.</title>
        <authorList>
            <person name="Zhou Z."/>
            <person name="Liu Y."/>
            <person name="Xu W."/>
            <person name="Pan J."/>
            <person name="Luo Z.H."/>
            <person name="Li M."/>
        </authorList>
    </citation>
    <scope>NUCLEOTIDE SEQUENCE [LARGE SCALE GENOMIC DNA]</scope>
    <source>
        <strain evidence="8">HyVt-443</strain>
    </source>
</reference>
<keyword evidence="3" id="KW-0997">Cell inner membrane</keyword>
<dbReference type="NCBIfam" id="NF002457">
    <property type="entry name" value="PRK01637.1"/>
    <property type="match status" value="1"/>
</dbReference>
<dbReference type="Pfam" id="PF03631">
    <property type="entry name" value="Virul_fac_BrkB"/>
    <property type="match status" value="1"/>
</dbReference>
<proteinExistence type="inferred from homology"/>
<dbReference type="Proteomes" id="UP000886251">
    <property type="component" value="Unassembled WGS sequence"/>
</dbReference>
<keyword evidence="2 7" id="KW-1003">Cell membrane</keyword>
<evidence type="ECO:0000256" key="1">
    <source>
        <dbReference type="ARBA" id="ARBA00004651"/>
    </source>
</evidence>
<dbReference type="Gene3D" id="1.10.10.10">
    <property type="entry name" value="Winged helix-like DNA-binding domain superfamily/Winged helix DNA-binding domain"/>
    <property type="match status" value="1"/>
</dbReference>
<comment type="subcellular location">
    <subcellularLocation>
        <location evidence="1 7">Cell membrane</location>
        <topology evidence="1 7">Multi-pass membrane protein</topology>
    </subcellularLocation>
</comment>
<comment type="similarity">
    <text evidence="7">Belongs to the UPF0761 family.</text>
</comment>
<dbReference type="InterPro" id="IPR017039">
    <property type="entry name" value="Virul_fac_BrkB"/>
</dbReference>
<evidence type="ECO:0000256" key="2">
    <source>
        <dbReference type="ARBA" id="ARBA00022475"/>
    </source>
</evidence>
<dbReference type="NCBIfam" id="TIGR00765">
    <property type="entry name" value="yihY_not_rbn"/>
    <property type="match status" value="1"/>
</dbReference>
<feature type="transmembrane region" description="Helical" evidence="7">
    <location>
        <begin position="245"/>
        <end position="271"/>
    </location>
</feature>
<evidence type="ECO:0000256" key="6">
    <source>
        <dbReference type="ARBA" id="ARBA00023136"/>
    </source>
</evidence>
<keyword evidence="6 7" id="KW-0472">Membrane</keyword>